<sequence>MPNGSERPIAPFTLVTDNKPLIAIFHPTKGIPQYSANRLRRWAIILSNYQYKIEYVRSDRNSADFLSRALRTKGDVDDYDSVETVEGAVNYISANVDLDEIKRSMSLDNTLTKVVNLVKKGWPGSVKKDSQLWSYFNIRHQLSLDKNLLWWNNRIVIPSGLRKKLLLSLHESHLGVVKMKQIARSYFFCPGINGDVERVVEACEGCGQNQQHPAKTILHNWKWPKEVFSRIHIDYLGPFLNKHFLVILDAHSKNFILGGRQRAELRVGDKVMTRDYRGDKGTKVWTKAIIKKIIGKCTFLCQVIETGAIWKRHTNQIRKLRLEGGEVITLQKGKEVYCATKHNKPVYLCPPIIEESKDLPKYLKMDTWNDDDWKIKNSNQFTEGAVSDKRWEVIYKKIISGEEETKHTCEILNNQLEMQPKENIEGIDYNIQCDPGKLGEKCDINCETILGPKYTYCQEHIICEGNKWKCPWGFISANITETSCGNGCGMGKWGADCGNACSSECITCNPINGECGLTRAEHICIPGSNVREGFLGGSGSNEKWFDILYFVTTGPLERSIFGAGVELGDRCRFHTGGSRMYRLCPVSGGACRFEKEHRLSAQLAFTELQSYFG</sequence>
<dbReference type="PANTHER" id="PTHR37984">
    <property type="entry name" value="PROTEIN CBG26694"/>
    <property type="match status" value="1"/>
</dbReference>
<dbReference type="EC" id="2.7.7.49" evidence="1"/>
<accession>A0A8J6HJE2</accession>
<name>A0A8J6HJE2_TENMO</name>
<dbReference type="GO" id="GO:0003964">
    <property type="term" value="F:RNA-directed DNA polymerase activity"/>
    <property type="evidence" value="ECO:0007669"/>
    <property type="project" value="UniProtKB-EC"/>
</dbReference>
<evidence type="ECO:0000259" key="2">
    <source>
        <dbReference type="Pfam" id="PF17921"/>
    </source>
</evidence>
<reference evidence="3" key="2">
    <citation type="submission" date="2021-08" db="EMBL/GenBank/DDBJ databases">
        <authorList>
            <person name="Eriksson T."/>
        </authorList>
    </citation>
    <scope>NUCLEOTIDE SEQUENCE</scope>
    <source>
        <strain evidence="3">Stoneville</strain>
        <tissue evidence="3">Whole head</tissue>
    </source>
</reference>
<keyword evidence="4" id="KW-1185">Reference proteome</keyword>
<dbReference type="Proteomes" id="UP000719412">
    <property type="component" value="Unassembled WGS sequence"/>
</dbReference>
<dbReference type="AlphaFoldDB" id="A0A8J6HJE2"/>
<evidence type="ECO:0000313" key="3">
    <source>
        <dbReference type="EMBL" id="KAH0815730.1"/>
    </source>
</evidence>
<evidence type="ECO:0000256" key="1">
    <source>
        <dbReference type="ARBA" id="ARBA00012493"/>
    </source>
</evidence>
<dbReference type="Gene3D" id="1.10.340.70">
    <property type="match status" value="1"/>
</dbReference>
<dbReference type="Pfam" id="PF17921">
    <property type="entry name" value="Integrase_H2C2"/>
    <property type="match status" value="1"/>
</dbReference>
<organism evidence="3 4">
    <name type="scientific">Tenebrio molitor</name>
    <name type="common">Yellow mealworm beetle</name>
    <dbReference type="NCBI Taxonomy" id="7067"/>
    <lineage>
        <taxon>Eukaryota</taxon>
        <taxon>Metazoa</taxon>
        <taxon>Ecdysozoa</taxon>
        <taxon>Arthropoda</taxon>
        <taxon>Hexapoda</taxon>
        <taxon>Insecta</taxon>
        <taxon>Pterygota</taxon>
        <taxon>Neoptera</taxon>
        <taxon>Endopterygota</taxon>
        <taxon>Coleoptera</taxon>
        <taxon>Polyphaga</taxon>
        <taxon>Cucujiformia</taxon>
        <taxon>Tenebrionidae</taxon>
        <taxon>Tenebrio</taxon>
    </lineage>
</organism>
<dbReference type="EMBL" id="JABDTM020022691">
    <property type="protein sequence ID" value="KAH0815730.1"/>
    <property type="molecule type" value="Genomic_DNA"/>
</dbReference>
<proteinExistence type="predicted"/>
<dbReference type="PANTHER" id="PTHR37984:SF5">
    <property type="entry name" value="PROTEIN NYNRIN-LIKE"/>
    <property type="match status" value="1"/>
</dbReference>
<protein>
    <recommendedName>
        <fullName evidence="1">RNA-directed DNA polymerase</fullName>
        <ecNumber evidence="1">2.7.7.49</ecNumber>
    </recommendedName>
</protein>
<dbReference type="InterPro" id="IPR050951">
    <property type="entry name" value="Retrovirus_Pol_polyprotein"/>
</dbReference>
<comment type="caution">
    <text evidence="3">The sequence shown here is derived from an EMBL/GenBank/DDBJ whole genome shotgun (WGS) entry which is preliminary data.</text>
</comment>
<reference evidence="3" key="1">
    <citation type="journal article" date="2020" name="J Insects Food Feed">
        <title>The yellow mealworm (Tenebrio molitor) genome: a resource for the emerging insects as food and feed industry.</title>
        <authorList>
            <person name="Eriksson T."/>
            <person name="Andere A."/>
            <person name="Kelstrup H."/>
            <person name="Emery V."/>
            <person name="Picard C."/>
        </authorList>
    </citation>
    <scope>NUCLEOTIDE SEQUENCE</scope>
    <source>
        <strain evidence="3">Stoneville</strain>
        <tissue evidence="3">Whole head</tissue>
    </source>
</reference>
<gene>
    <name evidence="3" type="ORF">GEV33_007061</name>
</gene>
<dbReference type="InterPro" id="IPR041588">
    <property type="entry name" value="Integrase_H2C2"/>
</dbReference>
<dbReference type="FunFam" id="1.10.340.70:FF:000003">
    <property type="entry name" value="Protein CBG25708"/>
    <property type="match status" value="1"/>
</dbReference>
<evidence type="ECO:0000313" key="4">
    <source>
        <dbReference type="Proteomes" id="UP000719412"/>
    </source>
</evidence>
<feature type="domain" description="Integrase zinc-binding" evidence="2">
    <location>
        <begin position="157"/>
        <end position="211"/>
    </location>
</feature>